<accession>A0A4C1X9I6</accession>
<sequence>MERGVGYRNSNSLGKRNARAVTSRLCSKKEGISPFERARFRAAILLSRYCVSGPAAVDRLRARLAVTRVRATAPLTAEGDQNQGYVISAETNKILNDVGSASSASSKEQSPGPSVCSRKRTSRVISSDEGLEQSNTTVKSSDEEKQDEHTFQVIKRKHKKVARQLRKSSNKSRVSNMDIEPCKGKLAEHTYSSASPVPSISQASTADHKQPRIQNPTIRRLNSLLIKNNLPFHIYALKEERKVKAVLKGILLEFNTEDIEADLEKKGYSVLAVHGMHRRDETTLGMILVVLERCDTAKDIFKKLFNVYGLSGVIVEAVQTSNRHFTFRLDNTYSSMRPIRAGVPQGSTLSPLLYTPGTLTVSCDRQPAPNSRFLQTIPRSSWDQIAFGTVFRDYRKPLMS</sequence>
<evidence type="ECO:0000313" key="3">
    <source>
        <dbReference type="EMBL" id="GBP59700.1"/>
    </source>
</evidence>
<protein>
    <recommendedName>
        <fullName evidence="2">Pre-C2HC domain-containing protein</fullName>
    </recommendedName>
</protein>
<feature type="region of interest" description="Disordered" evidence="1">
    <location>
        <begin position="99"/>
        <end position="176"/>
    </location>
</feature>
<dbReference type="OrthoDB" id="8123886at2759"/>
<keyword evidence="4" id="KW-1185">Reference proteome</keyword>
<feature type="compositionally biased region" description="Basic and acidic residues" evidence="1">
    <location>
        <begin position="140"/>
        <end position="150"/>
    </location>
</feature>
<feature type="compositionally biased region" description="Basic residues" evidence="1">
    <location>
        <begin position="154"/>
        <end position="170"/>
    </location>
</feature>
<dbReference type="InterPro" id="IPR006579">
    <property type="entry name" value="Pre_C2HC_dom"/>
</dbReference>
<feature type="domain" description="Pre-C2HC" evidence="2">
    <location>
        <begin position="257"/>
        <end position="316"/>
    </location>
</feature>
<dbReference type="EMBL" id="BGZK01000768">
    <property type="protein sequence ID" value="GBP59700.1"/>
    <property type="molecule type" value="Genomic_DNA"/>
</dbReference>
<dbReference type="AlphaFoldDB" id="A0A4C1X9I6"/>
<proteinExistence type="predicted"/>
<name>A0A4C1X9I6_EUMVA</name>
<evidence type="ECO:0000256" key="1">
    <source>
        <dbReference type="SAM" id="MobiDB-lite"/>
    </source>
</evidence>
<reference evidence="3 4" key="1">
    <citation type="journal article" date="2019" name="Commun. Biol.">
        <title>The bagworm genome reveals a unique fibroin gene that provides high tensile strength.</title>
        <authorList>
            <person name="Kono N."/>
            <person name="Nakamura H."/>
            <person name="Ohtoshi R."/>
            <person name="Tomita M."/>
            <person name="Numata K."/>
            <person name="Arakawa K."/>
        </authorList>
    </citation>
    <scope>NUCLEOTIDE SEQUENCE [LARGE SCALE GENOMIC DNA]</scope>
</reference>
<comment type="caution">
    <text evidence="3">The sequence shown here is derived from an EMBL/GenBank/DDBJ whole genome shotgun (WGS) entry which is preliminary data.</text>
</comment>
<organism evidence="3 4">
    <name type="scientific">Eumeta variegata</name>
    <name type="common">Bagworm moth</name>
    <name type="synonym">Eumeta japonica</name>
    <dbReference type="NCBI Taxonomy" id="151549"/>
    <lineage>
        <taxon>Eukaryota</taxon>
        <taxon>Metazoa</taxon>
        <taxon>Ecdysozoa</taxon>
        <taxon>Arthropoda</taxon>
        <taxon>Hexapoda</taxon>
        <taxon>Insecta</taxon>
        <taxon>Pterygota</taxon>
        <taxon>Neoptera</taxon>
        <taxon>Endopterygota</taxon>
        <taxon>Lepidoptera</taxon>
        <taxon>Glossata</taxon>
        <taxon>Ditrysia</taxon>
        <taxon>Tineoidea</taxon>
        <taxon>Psychidae</taxon>
        <taxon>Oiketicinae</taxon>
        <taxon>Eumeta</taxon>
    </lineage>
</organism>
<dbReference type="Pfam" id="PF07530">
    <property type="entry name" value="PRE_C2HC"/>
    <property type="match status" value="1"/>
</dbReference>
<gene>
    <name evidence="3" type="ORF">EVAR_48668_1</name>
</gene>
<evidence type="ECO:0000259" key="2">
    <source>
        <dbReference type="Pfam" id="PF07530"/>
    </source>
</evidence>
<evidence type="ECO:0000313" key="4">
    <source>
        <dbReference type="Proteomes" id="UP000299102"/>
    </source>
</evidence>
<feature type="region of interest" description="Disordered" evidence="1">
    <location>
        <begin position="191"/>
        <end position="211"/>
    </location>
</feature>
<dbReference type="Proteomes" id="UP000299102">
    <property type="component" value="Unassembled WGS sequence"/>
</dbReference>
<feature type="compositionally biased region" description="Polar residues" evidence="1">
    <location>
        <begin position="191"/>
        <end position="205"/>
    </location>
</feature>